<proteinExistence type="predicted"/>
<sequence length="266" mass="29806">MSTRSKGSRKSTKPQNTGDRPHGGSKNYKSSDTTSGKLEELERSLWRKQLVLDHYDIPGKYLKYFTGRLRKREKGRMERELLSGTGAGKVDDSQAQQGLKRVAARSITVDDDVQARKIDIMRGQILRILERHLASENLPVRQLSLQYWEITDVLVSFNLKTAVCCYKVTTKTAESAIQPFQVRKIVRESSEYLNLVVNQELAKGVSRGIRAPRTIRLKFTNSTSTSKLLEKMQAEIDTSDDQQSARLNNNADDRGSGGGSGGGEQQ</sequence>
<organism evidence="2 3">
    <name type="scientific">Coemansia erecta</name>
    <dbReference type="NCBI Taxonomy" id="147472"/>
    <lineage>
        <taxon>Eukaryota</taxon>
        <taxon>Fungi</taxon>
        <taxon>Fungi incertae sedis</taxon>
        <taxon>Zoopagomycota</taxon>
        <taxon>Kickxellomycotina</taxon>
        <taxon>Kickxellomycetes</taxon>
        <taxon>Kickxellales</taxon>
        <taxon>Kickxellaceae</taxon>
        <taxon>Coemansia</taxon>
    </lineage>
</organism>
<evidence type="ECO:0000256" key="1">
    <source>
        <dbReference type="SAM" id="MobiDB-lite"/>
    </source>
</evidence>
<feature type="compositionally biased region" description="Basic residues" evidence="1">
    <location>
        <begin position="1"/>
        <end position="12"/>
    </location>
</feature>
<feature type="compositionally biased region" description="Gly residues" evidence="1">
    <location>
        <begin position="256"/>
        <end position="266"/>
    </location>
</feature>
<gene>
    <name evidence="2" type="ORF">LPJ53_003161</name>
</gene>
<name>A0A9W7Y0I1_9FUNG</name>
<dbReference type="AlphaFoldDB" id="A0A9W7Y0I1"/>
<evidence type="ECO:0000313" key="3">
    <source>
        <dbReference type="Proteomes" id="UP001149813"/>
    </source>
</evidence>
<feature type="region of interest" description="Disordered" evidence="1">
    <location>
        <begin position="1"/>
        <end position="36"/>
    </location>
</feature>
<reference evidence="2" key="1">
    <citation type="submission" date="2022-07" db="EMBL/GenBank/DDBJ databases">
        <title>Phylogenomic reconstructions and comparative analyses of Kickxellomycotina fungi.</title>
        <authorList>
            <person name="Reynolds N.K."/>
            <person name="Stajich J.E."/>
            <person name="Barry K."/>
            <person name="Grigoriev I.V."/>
            <person name="Crous P."/>
            <person name="Smith M.E."/>
        </authorList>
    </citation>
    <scope>NUCLEOTIDE SEQUENCE</scope>
    <source>
        <strain evidence="2">NBRC 32514</strain>
    </source>
</reference>
<dbReference type="OrthoDB" id="5581143at2759"/>
<evidence type="ECO:0000313" key="2">
    <source>
        <dbReference type="EMBL" id="KAJ1722435.1"/>
    </source>
</evidence>
<feature type="compositionally biased region" description="Polar residues" evidence="1">
    <location>
        <begin position="27"/>
        <end position="36"/>
    </location>
</feature>
<keyword evidence="3" id="KW-1185">Reference proteome</keyword>
<feature type="compositionally biased region" description="Polar residues" evidence="1">
    <location>
        <begin position="241"/>
        <end position="250"/>
    </location>
</feature>
<accession>A0A9W7Y0I1</accession>
<dbReference type="Proteomes" id="UP001149813">
    <property type="component" value="Unassembled WGS sequence"/>
</dbReference>
<feature type="region of interest" description="Disordered" evidence="1">
    <location>
        <begin position="234"/>
        <end position="266"/>
    </location>
</feature>
<comment type="caution">
    <text evidence="2">The sequence shown here is derived from an EMBL/GenBank/DDBJ whole genome shotgun (WGS) entry which is preliminary data.</text>
</comment>
<dbReference type="EMBL" id="JANBOJ010000112">
    <property type="protein sequence ID" value="KAJ1722435.1"/>
    <property type="molecule type" value="Genomic_DNA"/>
</dbReference>
<protein>
    <submittedName>
        <fullName evidence="2">Uncharacterized protein</fullName>
    </submittedName>
</protein>